<reference evidence="4 5" key="1">
    <citation type="submission" date="2019-02" db="EMBL/GenBank/DDBJ databases">
        <title>Sequencing the genomes of 1000 actinobacteria strains.</title>
        <authorList>
            <person name="Klenk H.-P."/>
        </authorList>
    </citation>
    <scope>NUCLEOTIDE SEQUENCE [LARGE SCALE GENOMIC DNA]</scope>
    <source>
        <strain evidence="4 5">DSM 45162</strain>
    </source>
</reference>
<dbReference type="Gene3D" id="3.40.50.10320">
    <property type="entry name" value="LmbE-like"/>
    <property type="match status" value="1"/>
</dbReference>
<evidence type="ECO:0000256" key="1">
    <source>
        <dbReference type="ARBA" id="ARBA00022833"/>
    </source>
</evidence>
<dbReference type="OrthoDB" id="6064917at2"/>
<organism evidence="4 5">
    <name type="scientific">Krasilnikovia cinnamomea</name>
    <dbReference type="NCBI Taxonomy" id="349313"/>
    <lineage>
        <taxon>Bacteria</taxon>
        <taxon>Bacillati</taxon>
        <taxon>Actinomycetota</taxon>
        <taxon>Actinomycetes</taxon>
        <taxon>Micromonosporales</taxon>
        <taxon>Micromonosporaceae</taxon>
        <taxon>Krasilnikovia</taxon>
    </lineage>
</organism>
<dbReference type="InterPro" id="IPR003737">
    <property type="entry name" value="GlcNAc_PI_deacetylase-related"/>
</dbReference>
<dbReference type="EMBL" id="SHKY01000001">
    <property type="protein sequence ID" value="RZU54500.1"/>
    <property type="molecule type" value="Genomic_DNA"/>
</dbReference>
<evidence type="ECO:0000256" key="2">
    <source>
        <dbReference type="SAM" id="MobiDB-lite"/>
    </source>
</evidence>
<dbReference type="InterPro" id="IPR024078">
    <property type="entry name" value="LmbE-like_dom_sf"/>
</dbReference>
<keyword evidence="3" id="KW-0732">Signal</keyword>
<accession>A0A4Q7ZTE3</accession>
<protein>
    <submittedName>
        <fullName evidence="4">GlcNAc-PI de-N-acetylase</fullName>
    </submittedName>
</protein>
<gene>
    <name evidence="4" type="ORF">EV385_6451</name>
</gene>
<dbReference type="Proteomes" id="UP000292564">
    <property type="component" value="Unassembled WGS sequence"/>
</dbReference>
<dbReference type="PANTHER" id="PTHR12993">
    <property type="entry name" value="N-ACETYLGLUCOSAMINYL-PHOSPHATIDYLINOSITOL DE-N-ACETYLASE-RELATED"/>
    <property type="match status" value="1"/>
</dbReference>
<feature type="region of interest" description="Disordered" evidence="2">
    <location>
        <begin position="323"/>
        <end position="344"/>
    </location>
</feature>
<feature type="chain" id="PRO_5020360923" evidence="3">
    <location>
        <begin position="39"/>
        <end position="344"/>
    </location>
</feature>
<name>A0A4Q7ZTE3_9ACTN</name>
<dbReference type="AlphaFoldDB" id="A0A4Q7ZTE3"/>
<dbReference type="Pfam" id="PF02585">
    <property type="entry name" value="PIG-L"/>
    <property type="match status" value="1"/>
</dbReference>
<feature type="compositionally biased region" description="Low complexity" evidence="2">
    <location>
        <begin position="328"/>
        <end position="344"/>
    </location>
</feature>
<comment type="caution">
    <text evidence="4">The sequence shown here is derived from an EMBL/GenBank/DDBJ whole genome shotgun (WGS) entry which is preliminary data.</text>
</comment>
<dbReference type="GO" id="GO:0000225">
    <property type="term" value="F:N-acetylglucosaminylphosphatidylinositol deacetylase activity"/>
    <property type="evidence" value="ECO:0007669"/>
    <property type="project" value="TreeGrafter"/>
</dbReference>
<keyword evidence="1" id="KW-0862">Zinc</keyword>
<feature type="signal peptide" evidence="3">
    <location>
        <begin position="1"/>
        <end position="38"/>
    </location>
</feature>
<sequence>MSRYRAGAVRRAVRAQLSLLVVGVLGVSATLAGGPATAAPGVDPAAPVSAAPAPAPAAPVTRAASTPRGVCPATSMQVVAHQDDDILFVNPDLRTDIRAGRCIVTLFLTAGDAGRSVAYWRGREAGAMAAYATMAGVPNRWIHRPVTLAGHRITRVALVGRKISLLFLRLPDGHGYANHDWETIAKLWKGTIPAVHSIDSGTAYTRDGLVETVGAAMRTWRPDVVRTLDYSARYGRGDHGDHISAGYVTYTAHLSYATAHRLYGYRGYPISAEPANLSPIAARAKRAVFFAYAPHDASVCKTEKACRKKPYWSWFARQHRTTAPPHPDALATPPVPADAAPAGP</sequence>
<keyword evidence="5" id="KW-1185">Reference proteome</keyword>
<dbReference type="PANTHER" id="PTHR12993:SF23">
    <property type="entry name" value="N-ACETYLGLUCOSAMINYLPHOSPHATIDYLINOSITOL DEACETYLASE"/>
    <property type="match status" value="1"/>
</dbReference>
<evidence type="ECO:0000313" key="5">
    <source>
        <dbReference type="Proteomes" id="UP000292564"/>
    </source>
</evidence>
<proteinExistence type="predicted"/>
<feature type="region of interest" description="Disordered" evidence="2">
    <location>
        <begin position="42"/>
        <end position="66"/>
    </location>
</feature>
<evidence type="ECO:0000256" key="3">
    <source>
        <dbReference type="SAM" id="SignalP"/>
    </source>
</evidence>
<dbReference type="GO" id="GO:0016137">
    <property type="term" value="P:glycoside metabolic process"/>
    <property type="evidence" value="ECO:0007669"/>
    <property type="project" value="UniProtKB-ARBA"/>
</dbReference>
<dbReference type="SUPFAM" id="SSF102588">
    <property type="entry name" value="LmbE-like"/>
    <property type="match status" value="1"/>
</dbReference>
<evidence type="ECO:0000313" key="4">
    <source>
        <dbReference type="EMBL" id="RZU54500.1"/>
    </source>
</evidence>
<dbReference type="RefSeq" id="WP_130512844.1">
    <property type="nucleotide sequence ID" value="NZ_SHKY01000001.1"/>
</dbReference>